<dbReference type="Pfam" id="PF01381">
    <property type="entry name" value="HTH_3"/>
    <property type="match status" value="1"/>
</dbReference>
<gene>
    <name evidence="2" type="ORF">SAMN05421730_101585</name>
</gene>
<dbReference type="PROSITE" id="PS50943">
    <property type="entry name" value="HTH_CROC1"/>
    <property type="match status" value="1"/>
</dbReference>
<dbReference type="OrthoDB" id="9774673at2"/>
<keyword evidence="3" id="KW-1185">Reference proteome</keyword>
<dbReference type="AlphaFoldDB" id="A0A1D3TV37"/>
<dbReference type="SUPFAM" id="SSF47413">
    <property type="entry name" value="lambda repressor-like DNA-binding domains"/>
    <property type="match status" value="1"/>
</dbReference>
<dbReference type="InterPro" id="IPR001387">
    <property type="entry name" value="Cro/C1-type_HTH"/>
</dbReference>
<name>A0A1D3TV37_9FIRM</name>
<accession>A0A1D3TV37</accession>
<reference evidence="2 3" key="1">
    <citation type="submission" date="2016-09" db="EMBL/GenBank/DDBJ databases">
        <authorList>
            <person name="Capua I."/>
            <person name="De Benedictis P."/>
            <person name="Joannis T."/>
            <person name="Lombin L.H."/>
            <person name="Cattoli G."/>
        </authorList>
    </citation>
    <scope>NUCLEOTIDE SEQUENCE [LARGE SCALE GENOMIC DNA]</scope>
    <source>
        <strain evidence="2 3">GluBS11</strain>
    </source>
</reference>
<dbReference type="EMBL" id="FMKA01000015">
    <property type="protein sequence ID" value="SCP98012.1"/>
    <property type="molecule type" value="Genomic_DNA"/>
</dbReference>
<evidence type="ECO:0000313" key="2">
    <source>
        <dbReference type="EMBL" id="SCP98012.1"/>
    </source>
</evidence>
<dbReference type="InterPro" id="IPR010982">
    <property type="entry name" value="Lambda_DNA-bd_dom_sf"/>
</dbReference>
<dbReference type="CDD" id="cd00093">
    <property type="entry name" value="HTH_XRE"/>
    <property type="match status" value="1"/>
</dbReference>
<proteinExistence type="predicted"/>
<sequence length="73" mass="8511">MEIGEKIKALRAEAGLNRKEFAEHFGIPLRTVEDWEAGKRKPPEYIPRLIEYQIKNEQLQNRMKKGENTDGAE</sequence>
<protein>
    <submittedName>
        <fullName evidence="2">Helix-turn-helix</fullName>
    </submittedName>
</protein>
<dbReference type="Proteomes" id="UP000199315">
    <property type="component" value="Unassembled WGS sequence"/>
</dbReference>
<dbReference type="Gene3D" id="1.10.260.40">
    <property type="entry name" value="lambda repressor-like DNA-binding domains"/>
    <property type="match status" value="1"/>
</dbReference>
<evidence type="ECO:0000313" key="3">
    <source>
        <dbReference type="Proteomes" id="UP000199315"/>
    </source>
</evidence>
<feature type="domain" description="HTH cro/C1-type" evidence="1">
    <location>
        <begin position="7"/>
        <end position="42"/>
    </location>
</feature>
<dbReference type="GO" id="GO:0003677">
    <property type="term" value="F:DNA binding"/>
    <property type="evidence" value="ECO:0007669"/>
    <property type="project" value="InterPro"/>
</dbReference>
<evidence type="ECO:0000259" key="1">
    <source>
        <dbReference type="PROSITE" id="PS50943"/>
    </source>
</evidence>
<dbReference type="SMART" id="SM00530">
    <property type="entry name" value="HTH_XRE"/>
    <property type="match status" value="1"/>
</dbReference>
<dbReference type="STRING" id="1619234.SAMN05421730_101585"/>
<dbReference type="RefSeq" id="WP_091234721.1">
    <property type="nucleotide sequence ID" value="NZ_FMKA01000015.1"/>
</dbReference>
<organism evidence="2 3">
    <name type="scientific">Anaerobium acetethylicum</name>
    <dbReference type="NCBI Taxonomy" id="1619234"/>
    <lineage>
        <taxon>Bacteria</taxon>
        <taxon>Bacillati</taxon>
        <taxon>Bacillota</taxon>
        <taxon>Clostridia</taxon>
        <taxon>Lachnospirales</taxon>
        <taxon>Lachnospiraceae</taxon>
        <taxon>Anaerobium</taxon>
    </lineage>
</organism>